<reference evidence="1 2" key="1">
    <citation type="submission" date="2024-06" db="EMBL/GenBank/DDBJ databases">
        <title>Pontibacter populi HYL7-15.</title>
        <authorList>
            <person name="Kim M.K."/>
        </authorList>
    </citation>
    <scope>NUCLEOTIDE SEQUENCE [LARGE SCALE GENOMIC DNA]</scope>
    <source>
        <strain evidence="1 2">HYL7-15</strain>
    </source>
</reference>
<organism evidence="1 2">
    <name type="scientific">Pontibacter populi</name>
    <dbReference type="NCBI Taxonomy" id="890055"/>
    <lineage>
        <taxon>Bacteria</taxon>
        <taxon>Pseudomonadati</taxon>
        <taxon>Bacteroidota</taxon>
        <taxon>Cytophagia</taxon>
        <taxon>Cytophagales</taxon>
        <taxon>Hymenobacteraceae</taxon>
        <taxon>Pontibacter</taxon>
    </lineage>
</organism>
<comment type="caution">
    <text evidence="1">The sequence shown here is derived from an EMBL/GenBank/DDBJ whole genome shotgun (WGS) entry which is preliminary data.</text>
</comment>
<dbReference type="PIRSF" id="PIRSF035652">
    <property type="entry name" value="CHP02436"/>
    <property type="match status" value="1"/>
</dbReference>
<evidence type="ECO:0000313" key="2">
    <source>
        <dbReference type="Proteomes" id="UP001476807"/>
    </source>
</evidence>
<keyword evidence="2" id="KW-1185">Reference proteome</keyword>
<accession>A0ABV1RQ97</accession>
<protein>
    <submittedName>
        <fullName evidence="1">Four helix bundle protein</fullName>
    </submittedName>
</protein>
<dbReference type="NCBIfam" id="TIGR02436">
    <property type="entry name" value="four helix bundle protein"/>
    <property type="match status" value="1"/>
</dbReference>
<dbReference type="InterPro" id="IPR012657">
    <property type="entry name" value="23S_rRNA-intervening_sequence"/>
</dbReference>
<dbReference type="InterPro" id="IPR036583">
    <property type="entry name" value="23S_rRNA_IVS_sf"/>
</dbReference>
<dbReference type="PANTHER" id="PTHR38471:SF2">
    <property type="entry name" value="FOUR HELIX BUNDLE PROTEIN"/>
    <property type="match status" value="1"/>
</dbReference>
<gene>
    <name evidence="1" type="ORF">ABS362_03255</name>
</gene>
<dbReference type="Proteomes" id="UP001476807">
    <property type="component" value="Unassembled WGS sequence"/>
</dbReference>
<sequence>MQEVRVSNFEFAEKFKLRTKAFALRVFKLFQALSCKPDAQILGKQLLRSATSVAANYRAACRARSGAEFAAKIGIALEEADESQFWLELLEESGIIPSDRLMHLKSEIAELTAILTTIRKNATKKMTF</sequence>
<evidence type="ECO:0000313" key="1">
    <source>
        <dbReference type="EMBL" id="MER2996545.1"/>
    </source>
</evidence>
<dbReference type="RefSeq" id="WP_350410855.1">
    <property type="nucleotide sequence ID" value="NZ_JBEOKT010000002.1"/>
</dbReference>
<proteinExistence type="predicted"/>
<name>A0ABV1RQ97_9BACT</name>
<dbReference type="SUPFAM" id="SSF158446">
    <property type="entry name" value="IVS-encoded protein-like"/>
    <property type="match status" value="1"/>
</dbReference>
<dbReference type="PANTHER" id="PTHR38471">
    <property type="entry name" value="FOUR HELIX BUNDLE PROTEIN"/>
    <property type="match status" value="1"/>
</dbReference>
<dbReference type="EMBL" id="JBEOKT010000002">
    <property type="protein sequence ID" value="MER2996545.1"/>
    <property type="molecule type" value="Genomic_DNA"/>
</dbReference>
<dbReference type="Gene3D" id="1.20.1440.60">
    <property type="entry name" value="23S rRNA-intervening sequence"/>
    <property type="match status" value="1"/>
</dbReference>
<dbReference type="Pfam" id="PF05635">
    <property type="entry name" value="23S_rRNA_IVP"/>
    <property type="match status" value="1"/>
</dbReference>